<dbReference type="EMBL" id="MU864433">
    <property type="protein sequence ID" value="KAK4186065.1"/>
    <property type="molecule type" value="Genomic_DNA"/>
</dbReference>
<reference evidence="2" key="1">
    <citation type="journal article" date="2023" name="Mol. Phylogenet. Evol.">
        <title>Genome-scale phylogeny and comparative genomics of the fungal order Sordariales.</title>
        <authorList>
            <person name="Hensen N."/>
            <person name="Bonometti L."/>
            <person name="Westerberg I."/>
            <person name="Brannstrom I.O."/>
            <person name="Guillou S."/>
            <person name="Cros-Aarteil S."/>
            <person name="Calhoun S."/>
            <person name="Haridas S."/>
            <person name="Kuo A."/>
            <person name="Mondo S."/>
            <person name="Pangilinan J."/>
            <person name="Riley R."/>
            <person name="LaButti K."/>
            <person name="Andreopoulos B."/>
            <person name="Lipzen A."/>
            <person name="Chen C."/>
            <person name="Yan M."/>
            <person name="Daum C."/>
            <person name="Ng V."/>
            <person name="Clum A."/>
            <person name="Steindorff A."/>
            <person name="Ohm R.A."/>
            <person name="Martin F."/>
            <person name="Silar P."/>
            <person name="Natvig D.O."/>
            <person name="Lalanne C."/>
            <person name="Gautier V."/>
            <person name="Ament-Velasquez S.L."/>
            <person name="Kruys A."/>
            <person name="Hutchinson M.I."/>
            <person name="Powell A.J."/>
            <person name="Barry K."/>
            <person name="Miller A.N."/>
            <person name="Grigoriev I.V."/>
            <person name="Debuchy R."/>
            <person name="Gladieux P."/>
            <person name="Hiltunen Thoren M."/>
            <person name="Johannesson H."/>
        </authorList>
    </citation>
    <scope>NUCLEOTIDE SEQUENCE</scope>
    <source>
        <strain evidence="2">PSN309</strain>
    </source>
</reference>
<feature type="transmembrane region" description="Helical" evidence="1">
    <location>
        <begin position="65"/>
        <end position="83"/>
    </location>
</feature>
<protein>
    <submittedName>
        <fullName evidence="2">Uncharacterized protein</fullName>
    </submittedName>
</protein>
<reference evidence="2" key="2">
    <citation type="submission" date="2023-05" db="EMBL/GenBank/DDBJ databases">
        <authorList>
            <consortium name="Lawrence Berkeley National Laboratory"/>
            <person name="Steindorff A."/>
            <person name="Hensen N."/>
            <person name="Bonometti L."/>
            <person name="Westerberg I."/>
            <person name="Brannstrom I.O."/>
            <person name="Guillou S."/>
            <person name="Cros-Aarteil S."/>
            <person name="Calhoun S."/>
            <person name="Haridas S."/>
            <person name="Kuo A."/>
            <person name="Mondo S."/>
            <person name="Pangilinan J."/>
            <person name="Riley R."/>
            <person name="Labutti K."/>
            <person name="Andreopoulos B."/>
            <person name="Lipzen A."/>
            <person name="Chen C."/>
            <person name="Yanf M."/>
            <person name="Daum C."/>
            <person name="Ng V."/>
            <person name="Clum A."/>
            <person name="Ohm R."/>
            <person name="Martin F."/>
            <person name="Silar P."/>
            <person name="Natvig D."/>
            <person name="Lalanne C."/>
            <person name="Gautier V."/>
            <person name="Ament-Velasquez S.L."/>
            <person name="Kruys A."/>
            <person name="Hutchinson M.I."/>
            <person name="Powell A.J."/>
            <person name="Barry K."/>
            <person name="Miller A.N."/>
            <person name="Grigoriev I.V."/>
            <person name="Debuchy R."/>
            <person name="Gladieux P."/>
            <person name="Thoren M.H."/>
            <person name="Johannesson H."/>
        </authorList>
    </citation>
    <scope>NUCLEOTIDE SEQUENCE</scope>
    <source>
        <strain evidence="2">PSN309</strain>
    </source>
</reference>
<keyword evidence="1" id="KW-1133">Transmembrane helix</keyword>
<gene>
    <name evidence="2" type="ORF">QBC35DRAFT_453663</name>
</gene>
<evidence type="ECO:0000313" key="2">
    <source>
        <dbReference type="EMBL" id="KAK4186065.1"/>
    </source>
</evidence>
<name>A0AAN6WRF8_9PEZI</name>
<organism evidence="2 3">
    <name type="scientific">Podospora australis</name>
    <dbReference type="NCBI Taxonomy" id="1536484"/>
    <lineage>
        <taxon>Eukaryota</taxon>
        <taxon>Fungi</taxon>
        <taxon>Dikarya</taxon>
        <taxon>Ascomycota</taxon>
        <taxon>Pezizomycotina</taxon>
        <taxon>Sordariomycetes</taxon>
        <taxon>Sordariomycetidae</taxon>
        <taxon>Sordariales</taxon>
        <taxon>Podosporaceae</taxon>
        <taxon>Podospora</taxon>
    </lineage>
</organism>
<accession>A0AAN6WRF8</accession>
<keyword evidence="1" id="KW-0812">Transmembrane</keyword>
<keyword evidence="1" id="KW-0472">Membrane</keyword>
<evidence type="ECO:0000313" key="3">
    <source>
        <dbReference type="Proteomes" id="UP001302126"/>
    </source>
</evidence>
<feature type="transmembrane region" description="Helical" evidence="1">
    <location>
        <begin position="35"/>
        <end position="58"/>
    </location>
</feature>
<sequence>MSGSLPQPAHRSILMTRPTNEFSGLCTALVHQSPILTITAVVAILARFLPIFMANVAYTHQQTHPSFLICARASLVILGIMVAT</sequence>
<dbReference type="AlphaFoldDB" id="A0AAN6WRF8"/>
<dbReference type="Proteomes" id="UP001302126">
    <property type="component" value="Unassembled WGS sequence"/>
</dbReference>
<keyword evidence="3" id="KW-1185">Reference proteome</keyword>
<evidence type="ECO:0000256" key="1">
    <source>
        <dbReference type="SAM" id="Phobius"/>
    </source>
</evidence>
<proteinExistence type="predicted"/>
<comment type="caution">
    <text evidence="2">The sequence shown here is derived from an EMBL/GenBank/DDBJ whole genome shotgun (WGS) entry which is preliminary data.</text>
</comment>